<dbReference type="AlphaFoldDB" id="A0A9X0APE3"/>
<reference evidence="2" key="1">
    <citation type="submission" date="2022-11" db="EMBL/GenBank/DDBJ databases">
        <title>Genome Resource of Sclerotinia nivalis Strain SnTB1, a Plant Pathogen Isolated from American Ginseng.</title>
        <authorList>
            <person name="Fan S."/>
        </authorList>
    </citation>
    <scope>NUCLEOTIDE SEQUENCE</scope>
    <source>
        <strain evidence="2">SnTB1</strain>
    </source>
</reference>
<accession>A0A9X0APE3</accession>
<comment type="caution">
    <text evidence="2">The sequence shown here is derived from an EMBL/GenBank/DDBJ whole genome shotgun (WGS) entry which is preliminary data.</text>
</comment>
<evidence type="ECO:0000313" key="3">
    <source>
        <dbReference type="Proteomes" id="UP001152300"/>
    </source>
</evidence>
<evidence type="ECO:0000256" key="1">
    <source>
        <dbReference type="SAM" id="MobiDB-lite"/>
    </source>
</evidence>
<feature type="compositionally biased region" description="Basic and acidic residues" evidence="1">
    <location>
        <begin position="16"/>
        <end position="31"/>
    </location>
</feature>
<feature type="compositionally biased region" description="Basic and acidic residues" evidence="1">
    <location>
        <begin position="42"/>
        <end position="60"/>
    </location>
</feature>
<protein>
    <submittedName>
        <fullName evidence="2">Uncharacterized protein</fullName>
    </submittedName>
</protein>
<keyword evidence="3" id="KW-1185">Reference proteome</keyword>
<name>A0A9X0APE3_9HELO</name>
<proteinExistence type="predicted"/>
<dbReference type="Proteomes" id="UP001152300">
    <property type="component" value="Unassembled WGS sequence"/>
</dbReference>
<feature type="compositionally biased region" description="Basic residues" evidence="1">
    <location>
        <begin position="32"/>
        <end position="41"/>
    </location>
</feature>
<evidence type="ECO:0000313" key="2">
    <source>
        <dbReference type="EMBL" id="KAJ8066507.1"/>
    </source>
</evidence>
<feature type="region of interest" description="Disordered" evidence="1">
    <location>
        <begin position="16"/>
        <end position="60"/>
    </location>
</feature>
<sequence length="60" mass="7661">MKGDEDRDEKRFKRVIGERYQKRRGETARDEKKRRKVLRHKERNDRREMNRDWSQEDTRV</sequence>
<organism evidence="2 3">
    <name type="scientific">Sclerotinia nivalis</name>
    <dbReference type="NCBI Taxonomy" id="352851"/>
    <lineage>
        <taxon>Eukaryota</taxon>
        <taxon>Fungi</taxon>
        <taxon>Dikarya</taxon>
        <taxon>Ascomycota</taxon>
        <taxon>Pezizomycotina</taxon>
        <taxon>Leotiomycetes</taxon>
        <taxon>Helotiales</taxon>
        <taxon>Sclerotiniaceae</taxon>
        <taxon>Sclerotinia</taxon>
    </lineage>
</organism>
<gene>
    <name evidence="2" type="ORF">OCU04_005565</name>
</gene>
<dbReference type="EMBL" id="JAPEIS010000005">
    <property type="protein sequence ID" value="KAJ8066507.1"/>
    <property type="molecule type" value="Genomic_DNA"/>
</dbReference>